<name>A0A2S5BC00_9BASI</name>
<reference evidence="1 2" key="1">
    <citation type="journal article" date="2018" name="Front. Microbiol.">
        <title>Prospects for Fungal Bioremediation of Acidic Radioactive Waste Sites: Characterization and Genome Sequence of Rhodotorula taiwanensis MD1149.</title>
        <authorList>
            <person name="Tkavc R."/>
            <person name="Matrosova V.Y."/>
            <person name="Grichenko O.E."/>
            <person name="Gostincar C."/>
            <person name="Volpe R.P."/>
            <person name="Klimenkova P."/>
            <person name="Gaidamakova E.K."/>
            <person name="Zhou C.E."/>
            <person name="Stewart B.J."/>
            <person name="Lyman M.G."/>
            <person name="Malfatti S.A."/>
            <person name="Rubinfeld B."/>
            <person name="Courtot M."/>
            <person name="Singh J."/>
            <person name="Dalgard C.L."/>
            <person name="Hamilton T."/>
            <person name="Frey K.G."/>
            <person name="Gunde-Cimerman N."/>
            <person name="Dugan L."/>
            <person name="Daly M.J."/>
        </authorList>
    </citation>
    <scope>NUCLEOTIDE SEQUENCE [LARGE SCALE GENOMIC DNA]</scope>
    <source>
        <strain evidence="1 2">MD1149</strain>
    </source>
</reference>
<gene>
    <name evidence="1" type="ORF">BMF94_2730</name>
</gene>
<dbReference type="AlphaFoldDB" id="A0A2S5BC00"/>
<evidence type="ECO:0000313" key="1">
    <source>
        <dbReference type="EMBL" id="POY74292.1"/>
    </source>
</evidence>
<protein>
    <submittedName>
        <fullName evidence="1">Uncharacterized protein</fullName>
    </submittedName>
</protein>
<keyword evidence="2" id="KW-1185">Reference proteome</keyword>
<sequence length="227" mass="25565">MPPASQTEADGICARITGAATRPEPDSGRNLVNALLNRQYAHHVSRADEDKAKAMVLNFVGKSCSFVYPPALAVSDPDGERIHQLRLLRLTLYSAPKPQLDKATLLPQLVNRLFHEQDKLEPIIQCLLLYYIHCPSDAIDPNSLWYSRFCHRLFAQAILRDLVEPGLSRAVLDSAEMRRFRRKGLQVLQKYLRTAQTAANREFAKEALRVIASQFKELDASAERSGL</sequence>
<proteinExistence type="predicted"/>
<accession>A0A2S5BC00</accession>
<dbReference type="EMBL" id="PJQD01000026">
    <property type="protein sequence ID" value="POY74292.1"/>
    <property type="molecule type" value="Genomic_DNA"/>
</dbReference>
<organism evidence="1 2">
    <name type="scientific">Rhodotorula taiwanensis</name>
    <dbReference type="NCBI Taxonomy" id="741276"/>
    <lineage>
        <taxon>Eukaryota</taxon>
        <taxon>Fungi</taxon>
        <taxon>Dikarya</taxon>
        <taxon>Basidiomycota</taxon>
        <taxon>Pucciniomycotina</taxon>
        <taxon>Microbotryomycetes</taxon>
        <taxon>Sporidiobolales</taxon>
        <taxon>Sporidiobolaceae</taxon>
        <taxon>Rhodotorula</taxon>
    </lineage>
</organism>
<comment type="caution">
    <text evidence="1">The sequence shown here is derived from an EMBL/GenBank/DDBJ whole genome shotgun (WGS) entry which is preliminary data.</text>
</comment>
<evidence type="ECO:0000313" key="2">
    <source>
        <dbReference type="Proteomes" id="UP000237144"/>
    </source>
</evidence>
<dbReference type="Proteomes" id="UP000237144">
    <property type="component" value="Unassembled WGS sequence"/>
</dbReference>